<evidence type="ECO:0000313" key="2">
    <source>
        <dbReference type="Proteomes" id="UP000683511"/>
    </source>
</evidence>
<accession>A0A975T983</accession>
<protein>
    <submittedName>
        <fullName evidence="1">Uncharacterized protein</fullName>
    </submittedName>
</protein>
<keyword evidence="2" id="KW-1185">Reference proteome</keyword>
<sequence>MGSNGGFDAQSEPLTPSSEPMKQLAYFKLLFGLNLHPGVVSVTETPEFLDVRD</sequence>
<reference evidence="1" key="1">
    <citation type="submission" date="2017-04" db="EMBL/GenBank/DDBJ databases">
        <title>Genome deletions in a multicellular cyanobacterial endosymbiont for morphological adaptation in marine diatoms.</title>
        <authorList>
            <person name="Wang Y."/>
            <person name="Gao H."/>
            <person name="Li R."/>
            <person name="Xu X."/>
        </authorList>
    </citation>
    <scope>NUCLEOTIDE SEQUENCE</scope>
    <source>
        <strain evidence="1">FACHB 800</strain>
    </source>
</reference>
<proteinExistence type="predicted"/>
<name>A0A975T983_9NOST</name>
<gene>
    <name evidence="1" type="ORF">B6N60_02498</name>
</gene>
<dbReference type="AlphaFoldDB" id="A0A975T983"/>
<evidence type="ECO:0000313" key="1">
    <source>
        <dbReference type="EMBL" id="QXE23807.1"/>
    </source>
</evidence>
<dbReference type="EMBL" id="CP021056">
    <property type="protein sequence ID" value="QXE23807.1"/>
    <property type="molecule type" value="Genomic_DNA"/>
</dbReference>
<organism evidence="1 2">
    <name type="scientific">Richelia sinica FACHB-800</name>
    <dbReference type="NCBI Taxonomy" id="1357546"/>
    <lineage>
        <taxon>Bacteria</taxon>
        <taxon>Bacillati</taxon>
        <taxon>Cyanobacteriota</taxon>
        <taxon>Cyanophyceae</taxon>
        <taxon>Nostocales</taxon>
        <taxon>Nostocaceae</taxon>
        <taxon>Richelia</taxon>
    </lineage>
</organism>
<dbReference type="Proteomes" id="UP000683511">
    <property type="component" value="Chromosome"/>
</dbReference>
<dbReference type="KEGG" id="rsin:B6N60_02498"/>